<comment type="caution">
    <text evidence="2">The sequence shown here is derived from an EMBL/GenBank/DDBJ whole genome shotgun (WGS) entry which is preliminary data.</text>
</comment>
<dbReference type="Pfam" id="PF14239">
    <property type="entry name" value="RRXRR"/>
    <property type="match status" value="1"/>
</dbReference>
<dbReference type="GO" id="GO:0008270">
    <property type="term" value="F:zinc ion binding"/>
    <property type="evidence" value="ECO:0007669"/>
    <property type="project" value="InterPro"/>
</dbReference>
<sequence>MEIMHRGGVIRDRLAARAGYRRRRRSKNLRYRKPRFDNRTRPAGWLGPSLQHRVDGTMSMIGRLRRWAPITAVHVERVAFDAHLLQNPDVSGIGYQHGTLHGYETREYLLGKWRHRCAYCSASGVPLNIDHIHPRSRGGSDRISNLTLACIACNQIKGNQPIEVFLAERPKVLATVLADAKRPLHNAAAVSTTRWALWRALTGTGLPVHVGSGGRTKWNRHRTAAPKSHTIDALHVGRLGTVTGWPHRILAAAATGRGAYSRTRTDRYGFPRLRLPRTKHVHGYATGDLVRAVVSTGLKRGTHLGRVAVRTTGSFNIRTRYGLVQGIHHRHCRLLQRGDGWAYTTLLETSCV</sequence>
<dbReference type="SMART" id="SM00507">
    <property type="entry name" value="HNHc"/>
    <property type="match status" value="1"/>
</dbReference>
<evidence type="ECO:0000313" key="3">
    <source>
        <dbReference type="Proteomes" id="UP000590511"/>
    </source>
</evidence>
<dbReference type="InterPro" id="IPR002711">
    <property type="entry name" value="HNH"/>
</dbReference>
<dbReference type="InterPro" id="IPR003615">
    <property type="entry name" value="HNH_nuc"/>
</dbReference>
<dbReference type="GO" id="GO:0003676">
    <property type="term" value="F:nucleic acid binding"/>
    <property type="evidence" value="ECO:0007669"/>
    <property type="project" value="InterPro"/>
</dbReference>
<dbReference type="EMBL" id="JACHNC010000001">
    <property type="protein sequence ID" value="MBB4746220.1"/>
    <property type="molecule type" value="Genomic_DNA"/>
</dbReference>
<dbReference type="GO" id="GO:0004519">
    <property type="term" value="F:endonuclease activity"/>
    <property type="evidence" value="ECO:0007669"/>
    <property type="project" value="UniProtKB-KW"/>
</dbReference>
<dbReference type="InterPro" id="IPR052892">
    <property type="entry name" value="NA-targeting_endonuclease"/>
</dbReference>
<reference evidence="2 3" key="1">
    <citation type="submission" date="2020-08" db="EMBL/GenBank/DDBJ databases">
        <title>Sequencing the genomes of 1000 actinobacteria strains.</title>
        <authorList>
            <person name="Klenk H.-P."/>
        </authorList>
    </citation>
    <scope>NUCLEOTIDE SEQUENCE [LARGE SCALE GENOMIC DNA]</scope>
    <source>
        <strain evidence="2 3">DSM 43150</strain>
    </source>
</reference>
<proteinExistence type="predicted"/>
<dbReference type="InterPro" id="IPR025938">
    <property type="entry name" value="RRXRR_dom"/>
</dbReference>
<name>A0A7W7MDW9_9ACTN</name>
<dbReference type="Gene3D" id="1.10.30.50">
    <property type="match status" value="1"/>
</dbReference>
<feature type="domain" description="HNH nuclease" evidence="1">
    <location>
        <begin position="104"/>
        <end position="155"/>
    </location>
</feature>
<dbReference type="AlphaFoldDB" id="A0A7W7MDW9"/>
<dbReference type="CDD" id="cd00085">
    <property type="entry name" value="HNHc"/>
    <property type="match status" value="1"/>
</dbReference>
<keyword evidence="2" id="KW-0378">Hydrolase</keyword>
<dbReference type="InterPro" id="IPR047693">
    <property type="entry name" value="RNA-guided_IscB-like"/>
</dbReference>
<evidence type="ECO:0000259" key="1">
    <source>
        <dbReference type="SMART" id="SM00507"/>
    </source>
</evidence>
<dbReference type="PANTHER" id="PTHR33877:SF2">
    <property type="entry name" value="OS07G0170200 PROTEIN"/>
    <property type="match status" value="1"/>
</dbReference>
<protein>
    <submittedName>
        <fullName evidence="2">5-methylcytosine-specific restriction endonuclease McrA</fullName>
    </submittedName>
</protein>
<dbReference type="NCBIfam" id="NF040563">
    <property type="entry name" value="guided_IscB"/>
    <property type="match status" value="1"/>
</dbReference>
<evidence type="ECO:0000313" key="2">
    <source>
        <dbReference type="EMBL" id="MBB4746220.1"/>
    </source>
</evidence>
<keyword evidence="2" id="KW-0540">Nuclease</keyword>
<gene>
    <name evidence="2" type="ORF">BJ964_000381</name>
</gene>
<accession>A0A7W7MDW9</accession>
<dbReference type="PANTHER" id="PTHR33877">
    <property type="entry name" value="SLL1193 PROTEIN"/>
    <property type="match status" value="1"/>
</dbReference>
<organism evidence="2 3">
    <name type="scientific">Actinoplanes lobatus</name>
    <dbReference type="NCBI Taxonomy" id="113568"/>
    <lineage>
        <taxon>Bacteria</taxon>
        <taxon>Bacillati</taxon>
        <taxon>Actinomycetota</taxon>
        <taxon>Actinomycetes</taxon>
        <taxon>Micromonosporales</taxon>
        <taxon>Micromonosporaceae</taxon>
        <taxon>Actinoplanes</taxon>
    </lineage>
</organism>
<dbReference type="Pfam" id="PF01844">
    <property type="entry name" value="HNH"/>
    <property type="match status" value="1"/>
</dbReference>
<keyword evidence="2" id="KW-0255">Endonuclease</keyword>
<dbReference type="Proteomes" id="UP000590511">
    <property type="component" value="Unassembled WGS sequence"/>
</dbReference>